<dbReference type="PANTHER" id="PTHR34139">
    <property type="entry name" value="UPF0331 PROTEIN MJ0127"/>
    <property type="match status" value="1"/>
</dbReference>
<dbReference type="GO" id="GO:0000166">
    <property type="term" value="F:nucleotide binding"/>
    <property type="evidence" value="ECO:0007669"/>
    <property type="project" value="UniProtKB-KW"/>
</dbReference>
<name>A0A6L9Y6B2_9BURK</name>
<dbReference type="GO" id="GO:0016787">
    <property type="term" value="F:hydrolase activity"/>
    <property type="evidence" value="ECO:0007669"/>
    <property type="project" value="UniProtKB-KW"/>
</dbReference>
<comment type="caution">
    <text evidence="6">The sequence shown here is derived from an EMBL/GenBank/DDBJ whole genome shotgun (WGS) entry which is preliminary data.</text>
</comment>
<dbReference type="Proteomes" id="UP000477651">
    <property type="component" value="Unassembled WGS sequence"/>
</dbReference>
<dbReference type="RefSeq" id="WP_163764030.1">
    <property type="nucleotide sequence ID" value="NZ_JAAGYR010000004.1"/>
</dbReference>
<dbReference type="GO" id="GO:0004540">
    <property type="term" value="F:RNA nuclease activity"/>
    <property type="evidence" value="ECO:0007669"/>
    <property type="project" value="InterPro"/>
</dbReference>
<evidence type="ECO:0000256" key="3">
    <source>
        <dbReference type="ARBA" id="ARBA00022722"/>
    </source>
</evidence>
<dbReference type="InterPro" id="IPR051813">
    <property type="entry name" value="HepT_RNase_toxin"/>
</dbReference>
<evidence type="ECO:0000256" key="1">
    <source>
        <dbReference type="ARBA" id="ARBA00022553"/>
    </source>
</evidence>
<accession>A0A6L9Y6B2</accession>
<evidence type="ECO:0000256" key="4">
    <source>
        <dbReference type="ARBA" id="ARBA00022741"/>
    </source>
</evidence>
<evidence type="ECO:0000256" key="2">
    <source>
        <dbReference type="ARBA" id="ARBA00022649"/>
    </source>
</evidence>
<keyword evidence="7" id="KW-1185">Reference proteome</keyword>
<protein>
    <submittedName>
        <fullName evidence="6">DUF86 domain-containing protein</fullName>
    </submittedName>
</protein>
<proteinExistence type="predicted"/>
<dbReference type="InterPro" id="IPR008201">
    <property type="entry name" value="HepT-like"/>
</dbReference>
<keyword evidence="5" id="KW-0378">Hydrolase</keyword>
<keyword evidence="3" id="KW-0540">Nuclease</keyword>
<dbReference type="EMBL" id="JAAGYR010000004">
    <property type="protein sequence ID" value="NEN75348.1"/>
    <property type="molecule type" value="Genomic_DNA"/>
</dbReference>
<evidence type="ECO:0000313" key="7">
    <source>
        <dbReference type="Proteomes" id="UP000477651"/>
    </source>
</evidence>
<dbReference type="GO" id="GO:0110001">
    <property type="term" value="C:toxin-antitoxin complex"/>
    <property type="evidence" value="ECO:0007669"/>
    <property type="project" value="InterPro"/>
</dbReference>
<dbReference type="PANTHER" id="PTHR34139:SF1">
    <property type="entry name" value="RNASE MJ1380-RELATED"/>
    <property type="match status" value="1"/>
</dbReference>
<keyword evidence="4" id="KW-0547">Nucleotide-binding</keyword>
<sequence>MKRSELRISDFITDIEKYASLITEYVYGVSKEEFLTDTKTLQAVTLNLIYLGEISTVLKNDHPKFIELATDIEWKKIAGMRHQLVHGYFTIKEELVWIATQDHIPRLLGKIKYLREIERKYLEQN</sequence>
<keyword evidence="1" id="KW-0597">Phosphoprotein</keyword>
<evidence type="ECO:0000313" key="6">
    <source>
        <dbReference type="EMBL" id="NEN75348.1"/>
    </source>
</evidence>
<dbReference type="AlphaFoldDB" id="A0A6L9Y6B2"/>
<reference evidence="6 7" key="1">
    <citation type="submission" date="2020-02" db="EMBL/GenBank/DDBJ databases">
        <title>Pelistega sp. NLN82 were isolated from wild rodents of the Hainan Island.</title>
        <authorList>
            <person name="Niu N."/>
            <person name="Zhou J."/>
        </authorList>
    </citation>
    <scope>NUCLEOTIDE SEQUENCE [LARGE SCALE GENOMIC DNA]</scope>
    <source>
        <strain evidence="6 7">NLN82</strain>
    </source>
</reference>
<evidence type="ECO:0000256" key="5">
    <source>
        <dbReference type="ARBA" id="ARBA00022801"/>
    </source>
</evidence>
<keyword evidence="2" id="KW-1277">Toxin-antitoxin system</keyword>
<dbReference type="Pfam" id="PF01934">
    <property type="entry name" value="HepT-like"/>
    <property type="match status" value="1"/>
</dbReference>
<organism evidence="6 7">
    <name type="scientific">Pelistega ratti</name>
    <dbReference type="NCBI Taxonomy" id="2652177"/>
    <lineage>
        <taxon>Bacteria</taxon>
        <taxon>Pseudomonadati</taxon>
        <taxon>Pseudomonadota</taxon>
        <taxon>Betaproteobacteria</taxon>
        <taxon>Burkholderiales</taxon>
        <taxon>Alcaligenaceae</taxon>
        <taxon>Pelistega</taxon>
    </lineage>
</organism>
<gene>
    <name evidence="6" type="ORF">F9B74_03270</name>
</gene>